<feature type="domain" description="Protein kinase" evidence="2">
    <location>
        <begin position="18"/>
        <end position="156"/>
    </location>
</feature>
<protein>
    <recommendedName>
        <fullName evidence="2">Protein kinase domain-containing protein</fullName>
    </recommendedName>
</protein>
<dbReference type="PROSITE" id="PS50011">
    <property type="entry name" value="PROTEIN_KINASE_DOM"/>
    <property type="match status" value="1"/>
</dbReference>
<dbReference type="SUPFAM" id="SSF56112">
    <property type="entry name" value="Protein kinase-like (PK-like)"/>
    <property type="match status" value="1"/>
</dbReference>
<accession>A0A7H4LR25</accession>
<evidence type="ECO:0000313" key="3">
    <source>
        <dbReference type="EMBL" id="SPT21064.1"/>
    </source>
</evidence>
<dbReference type="Gene3D" id="1.10.510.10">
    <property type="entry name" value="Transferase(Phosphotransferase) domain 1"/>
    <property type="match status" value="1"/>
</dbReference>
<gene>
    <name evidence="3" type="ORF">CAMPLR22A2D_LOCUS5699</name>
</gene>
<dbReference type="InterPro" id="IPR001245">
    <property type="entry name" value="Ser-Thr/Tyr_kinase_cat_dom"/>
</dbReference>
<dbReference type="PANTHER" id="PTHR45707">
    <property type="entry name" value="C2 CALCIUM/LIPID-BINDING PLANT PHOSPHORIBOSYLTRANSFERASE FAMILY PROTEIN"/>
    <property type="match status" value="1"/>
</dbReference>
<dbReference type="Pfam" id="PF07714">
    <property type="entry name" value="PK_Tyr_Ser-Thr"/>
    <property type="match status" value="1"/>
</dbReference>
<evidence type="ECO:0000259" key="2">
    <source>
        <dbReference type="PROSITE" id="PS50011"/>
    </source>
</evidence>
<name>A0A7H4LR25_WHEAT</name>
<keyword evidence="1" id="KW-0547">Nucleotide-binding</keyword>
<dbReference type="GO" id="GO:0004672">
    <property type="term" value="F:protein kinase activity"/>
    <property type="evidence" value="ECO:0007669"/>
    <property type="project" value="InterPro"/>
</dbReference>
<dbReference type="InterPro" id="IPR017441">
    <property type="entry name" value="Protein_kinase_ATP_BS"/>
</dbReference>
<dbReference type="PANTHER" id="PTHR45707:SF76">
    <property type="entry name" value="PROTEIN KINASE DOMAIN-CONTAINING PROTEIN"/>
    <property type="match status" value="1"/>
</dbReference>
<dbReference type="GO" id="GO:0005524">
    <property type="term" value="F:ATP binding"/>
    <property type="evidence" value="ECO:0007669"/>
    <property type="project" value="UniProtKB-UniRule"/>
</dbReference>
<reference evidence="3 4" key="1">
    <citation type="submission" date="2018-05" db="EMBL/GenBank/DDBJ databases">
        <authorList>
            <person name="Thind KAUR A."/>
        </authorList>
    </citation>
    <scope>NUCLEOTIDE SEQUENCE [LARGE SCALE GENOMIC DNA]</scope>
</reference>
<proteinExistence type="predicted"/>
<dbReference type="InterPro" id="IPR011009">
    <property type="entry name" value="Kinase-like_dom_sf"/>
</dbReference>
<evidence type="ECO:0000256" key="1">
    <source>
        <dbReference type="PROSITE-ProRule" id="PRU10141"/>
    </source>
</evidence>
<dbReference type="Proteomes" id="UP000280104">
    <property type="component" value="Chromosome II"/>
</dbReference>
<evidence type="ECO:0000313" key="4">
    <source>
        <dbReference type="Proteomes" id="UP000280104"/>
    </source>
</evidence>
<dbReference type="PROSITE" id="PS00107">
    <property type="entry name" value="PROTEIN_KINASE_ATP"/>
    <property type="match status" value="1"/>
</dbReference>
<organism evidence="3 4">
    <name type="scientific">Triticum aestivum</name>
    <name type="common">Wheat</name>
    <dbReference type="NCBI Taxonomy" id="4565"/>
    <lineage>
        <taxon>Eukaryota</taxon>
        <taxon>Viridiplantae</taxon>
        <taxon>Streptophyta</taxon>
        <taxon>Embryophyta</taxon>
        <taxon>Tracheophyta</taxon>
        <taxon>Spermatophyta</taxon>
        <taxon>Magnoliopsida</taxon>
        <taxon>Liliopsida</taxon>
        <taxon>Poales</taxon>
        <taxon>Poaceae</taxon>
        <taxon>BOP clade</taxon>
        <taxon>Pooideae</taxon>
        <taxon>Triticodae</taxon>
        <taxon>Triticeae</taxon>
        <taxon>Triticinae</taxon>
        <taxon>Triticum</taxon>
    </lineage>
</organism>
<sequence length="156" mass="18201">MEPTSVKMEILRKITKNFAEELVLGKGAYGKVYRGVCDDRQVVAVKLLYNLRETTDDEQFMREFKNLMMLNHPNIVRLVGYCYETQRQHIDYEGTIVFGETTDKALCFEYMPKGSLRTHLSDECNGLDWQSRYKIIKGIRKTILSSGPKTRQYTSR</sequence>
<dbReference type="FunFam" id="3.30.200.20:FF:000465">
    <property type="entry name" value="Cysteine-rich receptor-like protein kinase 6"/>
    <property type="match status" value="1"/>
</dbReference>
<keyword evidence="1" id="KW-0067">ATP-binding</keyword>
<feature type="binding site" evidence="1">
    <location>
        <position position="46"/>
    </location>
    <ligand>
        <name>ATP</name>
        <dbReference type="ChEBI" id="CHEBI:30616"/>
    </ligand>
</feature>
<dbReference type="InterPro" id="IPR000719">
    <property type="entry name" value="Prot_kinase_dom"/>
</dbReference>
<dbReference type="AlphaFoldDB" id="A0A7H4LR25"/>
<dbReference type="EMBL" id="LS480641">
    <property type="protein sequence ID" value="SPT21064.1"/>
    <property type="molecule type" value="Genomic_DNA"/>
</dbReference>